<gene>
    <name evidence="2" type="ORF">AB4874_03630</name>
</gene>
<keyword evidence="1" id="KW-0812">Transmembrane</keyword>
<evidence type="ECO:0000256" key="1">
    <source>
        <dbReference type="SAM" id="Phobius"/>
    </source>
</evidence>
<evidence type="ECO:0000313" key="3">
    <source>
        <dbReference type="Proteomes" id="UP001557465"/>
    </source>
</evidence>
<dbReference type="RefSeq" id="WP_368390971.1">
    <property type="nucleotide sequence ID" value="NZ_JBFRYC010000002.1"/>
</dbReference>
<dbReference type="EMBL" id="JBFRYC010000002">
    <property type="protein sequence ID" value="MEX1660740.1"/>
    <property type="molecule type" value="Genomic_DNA"/>
</dbReference>
<proteinExistence type="predicted"/>
<dbReference type="Proteomes" id="UP001557465">
    <property type="component" value="Unassembled WGS sequence"/>
</dbReference>
<name>A0ABV3TI01_9RHOB</name>
<comment type="caution">
    <text evidence="2">The sequence shown here is derived from an EMBL/GenBank/DDBJ whole genome shotgun (WGS) entry which is preliminary data.</text>
</comment>
<feature type="transmembrane region" description="Helical" evidence="1">
    <location>
        <begin position="146"/>
        <end position="164"/>
    </location>
</feature>
<evidence type="ECO:0000313" key="2">
    <source>
        <dbReference type="EMBL" id="MEX1660740.1"/>
    </source>
</evidence>
<sequence>MERASVAAQDARFCGYLNALGKRSEDFTMAQSHVSLGQDPAFDTFLGATIGTDAKGKAVTVLSMLSRLDLDPWLEASQLSAMANAAARQRLGTLVSRFTDVPSPAAERGDTVARLVSLLPKGAAGIASVAMPAGRSLPVIGRQQSYWIFAALMVLCYVAFRAFGA</sequence>
<accession>A0ABV3TI01</accession>
<keyword evidence="3" id="KW-1185">Reference proteome</keyword>
<protein>
    <submittedName>
        <fullName evidence="2">Uncharacterized protein</fullName>
    </submittedName>
</protein>
<organism evidence="2 3">
    <name type="scientific">Thioclava arctica</name>
    <dbReference type="NCBI Taxonomy" id="3238301"/>
    <lineage>
        <taxon>Bacteria</taxon>
        <taxon>Pseudomonadati</taxon>
        <taxon>Pseudomonadota</taxon>
        <taxon>Alphaproteobacteria</taxon>
        <taxon>Rhodobacterales</taxon>
        <taxon>Paracoccaceae</taxon>
        <taxon>Thioclava</taxon>
    </lineage>
</organism>
<reference evidence="2 3" key="1">
    <citation type="journal article" date="2011" name="Int. J. Syst. Evol. Microbiol.">
        <title>Zhongshania antarctica gen. nov., sp. nov. and Zhongshania guokunii sp. nov., gammaproteobacteria respectively isolated from coastal attached (fast) ice and surface seawater of the Antarctic.</title>
        <authorList>
            <person name="Li H.J."/>
            <person name="Zhang X.Y."/>
            <person name="Chen C.X."/>
            <person name="Zhang Y.J."/>
            <person name="Gao Z.M."/>
            <person name="Yu Y."/>
            <person name="Chen X.L."/>
            <person name="Chen B."/>
            <person name="Zhang Y.Z."/>
        </authorList>
    </citation>
    <scope>NUCLEOTIDE SEQUENCE [LARGE SCALE GENOMIC DNA]</scope>
    <source>
        <strain evidence="2 3">15-R06ZXC-3</strain>
    </source>
</reference>
<keyword evidence="1" id="KW-1133">Transmembrane helix</keyword>
<keyword evidence="1" id="KW-0472">Membrane</keyword>